<evidence type="ECO:0008006" key="3">
    <source>
        <dbReference type="Google" id="ProtNLM"/>
    </source>
</evidence>
<feature type="region of interest" description="Disordered" evidence="1">
    <location>
        <begin position="54"/>
        <end position="78"/>
    </location>
</feature>
<protein>
    <recommendedName>
        <fullName evidence="3">Regulatory protein GemA</fullName>
    </recommendedName>
</protein>
<dbReference type="EMBL" id="BK016065">
    <property type="protein sequence ID" value="DAF92341.1"/>
    <property type="molecule type" value="Genomic_DNA"/>
</dbReference>
<dbReference type="Pfam" id="PF06252">
    <property type="entry name" value="GemA"/>
    <property type="match status" value="1"/>
</dbReference>
<evidence type="ECO:0000313" key="2">
    <source>
        <dbReference type="EMBL" id="DAF92341.1"/>
    </source>
</evidence>
<sequence>MASPTIKMLWGLAKSPELSMTDEELHLLVSAHTGKDSIRALNKRELGTMVSVLQNMKDSSSKGTRNRQRRSGNVATANQRKKVYKLTEELGWSKKARVNGLCKKMFQVSSVEWLNYQQCSKLIEALKSMVEREKVKNVQGEKGE</sequence>
<proteinExistence type="predicted"/>
<organism evidence="2">
    <name type="scientific">Myoviridae sp. ctOpw2</name>
    <dbReference type="NCBI Taxonomy" id="2825093"/>
    <lineage>
        <taxon>Viruses</taxon>
        <taxon>Duplodnaviria</taxon>
        <taxon>Heunggongvirae</taxon>
        <taxon>Uroviricota</taxon>
        <taxon>Caudoviricetes</taxon>
    </lineage>
</organism>
<accession>A0A8S5UCY7</accession>
<feature type="compositionally biased region" description="Polar residues" evidence="1">
    <location>
        <begin position="54"/>
        <end position="63"/>
    </location>
</feature>
<reference evidence="2" key="1">
    <citation type="journal article" date="2021" name="Proc. Natl. Acad. Sci. U.S.A.">
        <title>A Catalog of Tens of Thousands of Viruses from Human Metagenomes Reveals Hidden Associations with Chronic Diseases.</title>
        <authorList>
            <person name="Tisza M.J."/>
            <person name="Buck C.B."/>
        </authorList>
    </citation>
    <scope>NUCLEOTIDE SEQUENCE</scope>
    <source>
        <strain evidence="2">CtOpw2</strain>
    </source>
</reference>
<name>A0A8S5UCY7_9CAUD</name>
<evidence type="ECO:0000256" key="1">
    <source>
        <dbReference type="SAM" id="MobiDB-lite"/>
    </source>
</evidence>
<dbReference type="InterPro" id="IPR009363">
    <property type="entry name" value="Phage_Mu_Gp16"/>
</dbReference>